<dbReference type="Proteomes" id="UP000261480">
    <property type="component" value="Unplaced"/>
</dbReference>
<proteinExistence type="predicted"/>
<evidence type="ECO:0000256" key="2">
    <source>
        <dbReference type="SAM" id="Coils"/>
    </source>
</evidence>
<feature type="domain" description="C-type lectin" evidence="4">
    <location>
        <begin position="200"/>
        <end position="314"/>
    </location>
</feature>
<dbReference type="PROSITE" id="PS50041">
    <property type="entry name" value="C_TYPE_LECTIN_2"/>
    <property type="match status" value="1"/>
</dbReference>
<comment type="subcellular location">
    <subcellularLocation>
        <location evidence="1">Cell membrane</location>
        <topology evidence="1">Single-pass type II membrane protein</topology>
    </subcellularLocation>
</comment>
<protein>
    <recommendedName>
        <fullName evidence="4">C-type lectin domain-containing protein</fullName>
    </recommendedName>
</protein>
<dbReference type="STRING" id="48701.ENSPMEP00000009884"/>
<dbReference type="RefSeq" id="XP_014825082.1">
    <property type="nucleotide sequence ID" value="XM_014969596.1"/>
</dbReference>
<name>A0A3B3X4L0_9TELE</name>
<evidence type="ECO:0000256" key="3">
    <source>
        <dbReference type="SAM" id="Phobius"/>
    </source>
</evidence>
<evidence type="ECO:0000313" key="5">
    <source>
        <dbReference type="Ensembl" id="ENSPMEP00000009884.1"/>
    </source>
</evidence>
<dbReference type="InterPro" id="IPR016186">
    <property type="entry name" value="C-type_lectin-like/link_sf"/>
</dbReference>
<keyword evidence="3" id="KW-0472">Membrane</keyword>
<dbReference type="GO" id="GO:0005886">
    <property type="term" value="C:plasma membrane"/>
    <property type="evidence" value="ECO:0007669"/>
    <property type="project" value="UniProtKB-SubCell"/>
</dbReference>
<dbReference type="InterPro" id="IPR001304">
    <property type="entry name" value="C-type_lectin-like"/>
</dbReference>
<keyword evidence="3" id="KW-1133">Transmembrane helix</keyword>
<dbReference type="PANTHER" id="PTHR45710">
    <property type="entry name" value="C-TYPE LECTIN DOMAIN-CONTAINING PROTEIN 180"/>
    <property type="match status" value="1"/>
</dbReference>
<dbReference type="PANTHER" id="PTHR45710:SF39">
    <property type="entry name" value="C-TYPE LECTIN DOMAIN FAMILY 4 MEMBER M"/>
    <property type="match status" value="1"/>
</dbReference>
<dbReference type="Ensembl" id="ENSPMET00000000043.1">
    <property type="protein sequence ID" value="ENSPMEP00000009884.1"/>
    <property type="gene ID" value="ENSPMEG00000011761.1"/>
</dbReference>
<reference evidence="5" key="1">
    <citation type="submission" date="2025-08" db="UniProtKB">
        <authorList>
            <consortium name="Ensembl"/>
        </authorList>
    </citation>
    <scope>IDENTIFICATION</scope>
</reference>
<evidence type="ECO:0000256" key="1">
    <source>
        <dbReference type="ARBA" id="ARBA00004401"/>
    </source>
</evidence>
<dbReference type="Gene3D" id="3.10.100.10">
    <property type="entry name" value="Mannose-Binding Protein A, subunit A"/>
    <property type="match status" value="1"/>
</dbReference>
<feature type="coiled-coil region" evidence="2">
    <location>
        <begin position="128"/>
        <end position="169"/>
    </location>
</feature>
<feature type="transmembrane region" description="Helical" evidence="3">
    <location>
        <begin position="63"/>
        <end position="87"/>
    </location>
</feature>
<keyword evidence="3" id="KW-0812">Transmembrane</keyword>
<reference evidence="5" key="2">
    <citation type="submission" date="2025-09" db="UniProtKB">
        <authorList>
            <consortium name="Ensembl"/>
        </authorList>
    </citation>
    <scope>IDENTIFICATION</scope>
</reference>
<dbReference type="Pfam" id="PF00059">
    <property type="entry name" value="Lectin_C"/>
    <property type="match status" value="1"/>
</dbReference>
<evidence type="ECO:0000313" key="6">
    <source>
        <dbReference type="Proteomes" id="UP000261480"/>
    </source>
</evidence>
<dbReference type="InterPro" id="IPR050828">
    <property type="entry name" value="C-type_lectin/matrix_domain"/>
</dbReference>
<dbReference type="SMART" id="SM00034">
    <property type="entry name" value="CLECT"/>
    <property type="match status" value="1"/>
</dbReference>
<organism evidence="5 6">
    <name type="scientific">Poecilia mexicana</name>
    <dbReference type="NCBI Taxonomy" id="48701"/>
    <lineage>
        <taxon>Eukaryota</taxon>
        <taxon>Metazoa</taxon>
        <taxon>Chordata</taxon>
        <taxon>Craniata</taxon>
        <taxon>Vertebrata</taxon>
        <taxon>Euteleostomi</taxon>
        <taxon>Actinopterygii</taxon>
        <taxon>Neopterygii</taxon>
        <taxon>Teleostei</taxon>
        <taxon>Neoteleostei</taxon>
        <taxon>Acanthomorphata</taxon>
        <taxon>Ovalentaria</taxon>
        <taxon>Atherinomorphae</taxon>
        <taxon>Cyprinodontiformes</taxon>
        <taxon>Poeciliidae</taxon>
        <taxon>Poeciliinae</taxon>
        <taxon>Poecilia</taxon>
    </lineage>
</organism>
<dbReference type="AlphaFoldDB" id="A0A3B3X4L0"/>
<dbReference type="GeneID" id="106905003"/>
<dbReference type="OrthoDB" id="6345871at2759"/>
<sequence length="320" mass="37312">MEDSEVQYATVVFKNKRPPRPKKEEEVVYDEVKKTNQTSQQTFDTNGLLSDMEAERRHWYQKFACCFGSLCVILVMMIIGVSVYFVFQHRSDEQQLIQLRTNQTFLLEENINLTRDNNKLSSDFTIQVYNLTQQKQNLTEEISQVKKTNQELQTDKETLTRQIETMKKTWKEQKLRIINEYCHRRNNERSSSCQNGWTHCQSSCYAVNNAGPPKGKTWTEAQEDCKGKTSHLAVVGSEEKKLFLDNTSWNANGITGYWIGLRAEGRRWKWINGSDLTHQVWIKQPATDGQCVTSLQNREWTSVRCTEKNAWICEKKALSV</sequence>
<dbReference type="InterPro" id="IPR016187">
    <property type="entry name" value="CTDL_fold"/>
</dbReference>
<evidence type="ECO:0000259" key="4">
    <source>
        <dbReference type="PROSITE" id="PS50041"/>
    </source>
</evidence>
<keyword evidence="6" id="KW-1185">Reference proteome</keyword>
<dbReference type="SUPFAM" id="SSF56436">
    <property type="entry name" value="C-type lectin-like"/>
    <property type="match status" value="1"/>
</dbReference>
<dbReference type="KEGG" id="pmei:106905003"/>
<keyword evidence="2" id="KW-0175">Coiled coil</keyword>
<accession>A0A3B3X4L0</accession>